<feature type="coiled-coil region" evidence="2">
    <location>
        <begin position="201"/>
        <end position="280"/>
    </location>
</feature>
<dbReference type="GeneID" id="34521749"/>
<dbReference type="GO" id="GO:0032258">
    <property type="term" value="P:cytoplasm to vacuole targeting by the Cvt pathway"/>
    <property type="evidence" value="ECO:0007669"/>
    <property type="project" value="EnsemblFungi"/>
</dbReference>
<dbReference type="PANTHER" id="PTHR12768">
    <property type="entry name" value="BECLIN 1"/>
    <property type="match status" value="1"/>
</dbReference>
<name>W6MP12_9ASCO</name>
<dbReference type="Pfam" id="PF17675">
    <property type="entry name" value="APG6_N"/>
    <property type="match status" value="1"/>
</dbReference>
<sequence length="477" mass="53424">MSHYVCQRCKLPLVVDDSLQDLSTAQAKLLTDGGNHDAGAIGELPVIPHDRLQLFNEASVHHQFAEGSRVAEEGSFVILNENRDKSFPNLGADEKGNTRIRPTDVSAVSNRIIDDQESDDVETTDFSQITGSNDVISERVATLDRVFNMLSSNHEIDFPVCSDCANLLTEQLRVKYDIAAKEKDIYVQFLKKLTNQMGPNMAKAEASLAEIEELKKEQQAQIRQLETLEREKLQLEKELGEAEAEMDHLREQEFEFCKTKNKYENDLGEFMEERAKIKSQYEYSLNQLDALRKANVYNDAFTISHDGVFGTINGLRLGTVDNCKISCHEINAALGQLVLLLATVVSRLNIKLSGYILRPMGSTSKIDKLEKDPKDPTKTKTVTLDCFSNGSSSFATLFNQNKLDYGLVAIVDVVSQIGERLRSLDDSIILPYAMSKDKIAKCSIKPSAKTSNEEWTNACRYLLTNAKWILAYASAHH</sequence>
<feature type="domain" description="Atg6/beclin coiled-coil" evidence="4">
    <location>
        <begin position="159"/>
        <end position="288"/>
    </location>
</feature>
<evidence type="ECO:0000313" key="5">
    <source>
        <dbReference type="EMBL" id="CDK28371.1"/>
    </source>
</evidence>
<dbReference type="GO" id="GO:0046854">
    <property type="term" value="P:phosphatidylinositol phosphate biosynthetic process"/>
    <property type="evidence" value="ECO:0007669"/>
    <property type="project" value="EnsemblFungi"/>
</dbReference>
<evidence type="ECO:0000256" key="2">
    <source>
        <dbReference type="SAM" id="Coils"/>
    </source>
</evidence>
<keyword evidence="6" id="KW-1185">Reference proteome</keyword>
<dbReference type="GO" id="GO:0000423">
    <property type="term" value="P:mitophagy"/>
    <property type="evidence" value="ECO:0007669"/>
    <property type="project" value="TreeGrafter"/>
</dbReference>
<dbReference type="Gene3D" id="1.10.418.40">
    <property type="entry name" value="Autophagy protein 6/Beclin 1"/>
    <property type="match status" value="1"/>
</dbReference>
<dbReference type="GO" id="GO:0000045">
    <property type="term" value="P:autophagosome assembly"/>
    <property type="evidence" value="ECO:0007669"/>
    <property type="project" value="EnsemblFungi"/>
</dbReference>
<accession>W6MP12</accession>
<feature type="domain" description="Atg6 BARA" evidence="3">
    <location>
        <begin position="291"/>
        <end position="474"/>
    </location>
</feature>
<keyword evidence="2" id="KW-0175">Coiled coil</keyword>
<dbReference type="GO" id="GO:0034727">
    <property type="term" value="P:piecemeal microautophagy of the nucleus"/>
    <property type="evidence" value="ECO:0007669"/>
    <property type="project" value="EnsemblFungi"/>
</dbReference>
<dbReference type="EMBL" id="HG793129">
    <property type="protein sequence ID" value="CDK28371.1"/>
    <property type="molecule type" value="Genomic_DNA"/>
</dbReference>
<reference evidence="5" key="2">
    <citation type="submission" date="2014-02" db="EMBL/GenBank/DDBJ databases">
        <title>Complete DNA sequence of /Kuraishia capsulata/ illustrates novel genomic features among budding yeasts (/Saccharomycotina/).</title>
        <authorList>
            <person name="Morales L."/>
            <person name="Noel B."/>
            <person name="Porcel B."/>
            <person name="Marcet-Houben M."/>
            <person name="Hullo M-F."/>
            <person name="Sacerdot C."/>
            <person name="Tekaia F."/>
            <person name="Leh-Louis V."/>
            <person name="Despons L."/>
            <person name="Khanna V."/>
            <person name="Aury J-M."/>
            <person name="Barbe V."/>
            <person name="Couloux A."/>
            <person name="Labadie K."/>
            <person name="Pelletier E."/>
            <person name="Souciet J-L."/>
            <person name="Boekhout T."/>
            <person name="Gabaldon T."/>
            <person name="Wincker P."/>
            <person name="Dujon B."/>
        </authorList>
    </citation>
    <scope>NUCLEOTIDE SEQUENCE</scope>
    <source>
        <strain evidence="5">CBS 1993</strain>
    </source>
</reference>
<dbReference type="Proteomes" id="UP000019384">
    <property type="component" value="Unassembled WGS sequence"/>
</dbReference>
<dbReference type="InterPro" id="IPR040455">
    <property type="entry name" value="Atg6_BARA"/>
</dbReference>
<dbReference type="Gene3D" id="6.10.250.3110">
    <property type="match status" value="1"/>
</dbReference>
<protein>
    <submittedName>
        <fullName evidence="5">Uncharacterized protein</fullName>
    </submittedName>
</protein>
<comment type="similarity">
    <text evidence="1">Belongs to the beclin family.</text>
</comment>
<gene>
    <name evidence="5" type="ORF">KUCA_T00004353001</name>
</gene>
<dbReference type="PANTHER" id="PTHR12768:SF4">
    <property type="entry name" value="BECLIN-1"/>
    <property type="match status" value="1"/>
</dbReference>
<dbReference type="InterPro" id="IPR041691">
    <property type="entry name" value="Atg6/beclin_CC"/>
</dbReference>
<organism evidence="5 6">
    <name type="scientific">Kuraishia capsulata CBS 1993</name>
    <dbReference type="NCBI Taxonomy" id="1382522"/>
    <lineage>
        <taxon>Eukaryota</taxon>
        <taxon>Fungi</taxon>
        <taxon>Dikarya</taxon>
        <taxon>Ascomycota</taxon>
        <taxon>Saccharomycotina</taxon>
        <taxon>Pichiomycetes</taxon>
        <taxon>Pichiales</taxon>
        <taxon>Pichiaceae</taxon>
        <taxon>Kuraishia</taxon>
    </lineage>
</organism>
<dbReference type="GO" id="GO:0034272">
    <property type="term" value="C:phosphatidylinositol 3-kinase complex, class III, type II"/>
    <property type="evidence" value="ECO:0007669"/>
    <property type="project" value="EnsemblFungi"/>
</dbReference>
<dbReference type="InterPro" id="IPR038274">
    <property type="entry name" value="Atg6/Beclin_C_sf"/>
</dbReference>
<dbReference type="GO" id="GO:0042147">
    <property type="term" value="P:retrograde transport, endosome to Golgi"/>
    <property type="evidence" value="ECO:0007669"/>
    <property type="project" value="EnsemblFungi"/>
</dbReference>
<dbReference type="AlphaFoldDB" id="W6MP12"/>
<dbReference type="GO" id="GO:0034271">
    <property type="term" value="C:phosphatidylinositol 3-kinase complex, class III, type I"/>
    <property type="evidence" value="ECO:0007669"/>
    <property type="project" value="EnsemblFungi"/>
</dbReference>
<dbReference type="GO" id="GO:0045324">
    <property type="term" value="P:late endosome to vacuole transport"/>
    <property type="evidence" value="ECO:0007669"/>
    <property type="project" value="EnsemblFungi"/>
</dbReference>
<dbReference type="GO" id="GO:0000407">
    <property type="term" value="C:phagophore assembly site"/>
    <property type="evidence" value="ECO:0007669"/>
    <property type="project" value="EnsemblFungi"/>
</dbReference>
<dbReference type="Pfam" id="PF04111">
    <property type="entry name" value="APG6"/>
    <property type="match status" value="1"/>
</dbReference>
<evidence type="ECO:0000256" key="1">
    <source>
        <dbReference type="ARBA" id="ARBA00005965"/>
    </source>
</evidence>
<dbReference type="STRING" id="1382522.W6MP12"/>
<reference evidence="5" key="1">
    <citation type="submission" date="2013-12" db="EMBL/GenBank/DDBJ databases">
        <authorList>
            <person name="Genoscope - CEA"/>
        </authorList>
    </citation>
    <scope>NUCLEOTIDE SEQUENCE</scope>
    <source>
        <strain evidence="5">CBS 1993</strain>
    </source>
</reference>
<dbReference type="GO" id="GO:0006995">
    <property type="term" value="P:cellular response to nitrogen starvation"/>
    <property type="evidence" value="ECO:0007669"/>
    <property type="project" value="TreeGrafter"/>
</dbReference>
<dbReference type="GO" id="GO:0043548">
    <property type="term" value="F:phosphatidylinositol 3-kinase binding"/>
    <property type="evidence" value="ECO:0007669"/>
    <property type="project" value="TreeGrafter"/>
</dbReference>
<evidence type="ECO:0000259" key="3">
    <source>
        <dbReference type="Pfam" id="PF04111"/>
    </source>
</evidence>
<dbReference type="GO" id="GO:0051365">
    <property type="term" value="P:cellular response to potassium ion starvation"/>
    <property type="evidence" value="ECO:0007669"/>
    <property type="project" value="EnsemblFungi"/>
</dbReference>
<dbReference type="GO" id="GO:0030674">
    <property type="term" value="F:protein-macromolecule adaptor activity"/>
    <property type="evidence" value="ECO:0007669"/>
    <property type="project" value="TreeGrafter"/>
</dbReference>
<dbReference type="GO" id="GO:0005829">
    <property type="term" value="C:cytosol"/>
    <property type="evidence" value="ECO:0007669"/>
    <property type="project" value="GOC"/>
</dbReference>
<dbReference type="HOGENOM" id="CLU_024219_3_0_1"/>
<dbReference type="GO" id="GO:0000425">
    <property type="term" value="P:pexophagy"/>
    <property type="evidence" value="ECO:0007669"/>
    <property type="project" value="EnsemblFungi"/>
</dbReference>
<evidence type="ECO:0000259" key="4">
    <source>
        <dbReference type="Pfam" id="PF17675"/>
    </source>
</evidence>
<dbReference type="InterPro" id="IPR007243">
    <property type="entry name" value="Atg6/Beclin"/>
</dbReference>
<proteinExistence type="inferred from homology"/>
<dbReference type="OrthoDB" id="20368at2759"/>
<dbReference type="RefSeq" id="XP_022460361.1">
    <property type="nucleotide sequence ID" value="XM_022601079.1"/>
</dbReference>
<dbReference type="GO" id="GO:0120095">
    <property type="term" value="C:vacuole-isolation membrane contact site"/>
    <property type="evidence" value="ECO:0007669"/>
    <property type="project" value="EnsemblFungi"/>
</dbReference>
<evidence type="ECO:0000313" key="6">
    <source>
        <dbReference type="Proteomes" id="UP000019384"/>
    </source>
</evidence>